<gene>
    <name evidence="9" type="ORF">TrLO_g13955</name>
</gene>
<evidence type="ECO:0000313" key="9">
    <source>
        <dbReference type="EMBL" id="GMI04767.1"/>
    </source>
</evidence>
<comment type="similarity">
    <text evidence="3 8">Belongs to the inositol monophosphatase superfamily.</text>
</comment>
<dbReference type="SUPFAM" id="SSF56655">
    <property type="entry name" value="Carbohydrate phosphatase"/>
    <property type="match status" value="1"/>
</dbReference>
<evidence type="ECO:0000256" key="2">
    <source>
        <dbReference type="ARBA" id="ARBA00001946"/>
    </source>
</evidence>
<comment type="catalytic activity">
    <reaction evidence="1 8">
        <text>a myo-inositol phosphate + H2O = myo-inositol + phosphate</text>
        <dbReference type="Rhea" id="RHEA:24056"/>
        <dbReference type="ChEBI" id="CHEBI:15377"/>
        <dbReference type="ChEBI" id="CHEBI:17268"/>
        <dbReference type="ChEBI" id="CHEBI:43474"/>
        <dbReference type="ChEBI" id="CHEBI:84139"/>
        <dbReference type="EC" id="3.1.3.25"/>
    </reaction>
</comment>
<accession>A0A9W7CAF9</accession>
<comment type="pathway">
    <text evidence="8">Polyol metabolism; myo-inositol biosynthesis; myo-inositol from D-glucose 6-phosphate: step 2/2.</text>
</comment>
<dbReference type="GO" id="GO:0046854">
    <property type="term" value="P:phosphatidylinositol phosphate biosynthetic process"/>
    <property type="evidence" value="ECO:0007669"/>
    <property type="project" value="InterPro"/>
</dbReference>
<dbReference type="Pfam" id="PF00459">
    <property type="entry name" value="Inositol_P"/>
    <property type="match status" value="1"/>
</dbReference>
<keyword evidence="5 8" id="KW-0378">Hydrolase</keyword>
<organism evidence="9 10">
    <name type="scientific">Triparma laevis f. longispina</name>
    <dbReference type="NCBI Taxonomy" id="1714387"/>
    <lineage>
        <taxon>Eukaryota</taxon>
        <taxon>Sar</taxon>
        <taxon>Stramenopiles</taxon>
        <taxon>Ochrophyta</taxon>
        <taxon>Bolidophyceae</taxon>
        <taxon>Parmales</taxon>
        <taxon>Triparmaceae</taxon>
        <taxon>Triparma</taxon>
    </lineage>
</organism>
<protein>
    <recommendedName>
        <fullName evidence="8">Inositol-1-monophosphatase</fullName>
        <ecNumber evidence="8">3.1.3.25</ecNumber>
    </recommendedName>
</protein>
<reference evidence="10" key="1">
    <citation type="journal article" date="2023" name="Commun. Biol.">
        <title>Genome analysis of Parmales, the sister group of diatoms, reveals the evolutionary specialization of diatoms from phago-mixotrophs to photoautotrophs.</title>
        <authorList>
            <person name="Ban H."/>
            <person name="Sato S."/>
            <person name="Yoshikawa S."/>
            <person name="Yamada K."/>
            <person name="Nakamura Y."/>
            <person name="Ichinomiya M."/>
            <person name="Sato N."/>
            <person name="Blanc-Mathieu R."/>
            <person name="Endo H."/>
            <person name="Kuwata A."/>
            <person name="Ogata H."/>
        </authorList>
    </citation>
    <scope>NUCLEOTIDE SEQUENCE [LARGE SCALE GENOMIC DNA]</scope>
    <source>
        <strain evidence="10">NIES 3700</strain>
    </source>
</reference>
<dbReference type="InterPro" id="IPR000760">
    <property type="entry name" value="Inositol_monophosphatase-like"/>
</dbReference>
<feature type="binding site" evidence="7">
    <location>
        <position position="116"/>
    </location>
    <ligand>
        <name>Mg(2+)</name>
        <dbReference type="ChEBI" id="CHEBI:18420"/>
        <label>1</label>
        <note>catalytic</note>
    </ligand>
</feature>
<dbReference type="EMBL" id="BRXW01000077">
    <property type="protein sequence ID" value="GMI04767.1"/>
    <property type="molecule type" value="Genomic_DNA"/>
</dbReference>
<evidence type="ECO:0000256" key="3">
    <source>
        <dbReference type="ARBA" id="ARBA00009759"/>
    </source>
</evidence>
<dbReference type="PRINTS" id="PR00377">
    <property type="entry name" value="IMPHPHTASES"/>
</dbReference>
<dbReference type="Proteomes" id="UP001165122">
    <property type="component" value="Unassembled WGS sequence"/>
</dbReference>
<dbReference type="InterPro" id="IPR020583">
    <property type="entry name" value="Inositol_monoP_metal-BS"/>
</dbReference>
<dbReference type="GO" id="GO:0046872">
    <property type="term" value="F:metal ion binding"/>
    <property type="evidence" value="ECO:0007669"/>
    <property type="project" value="UniProtKB-KW"/>
</dbReference>
<dbReference type="CDD" id="cd01639">
    <property type="entry name" value="IMPase"/>
    <property type="match status" value="1"/>
</dbReference>
<dbReference type="PANTHER" id="PTHR20854:SF4">
    <property type="entry name" value="INOSITOL-1-MONOPHOSPHATASE-RELATED"/>
    <property type="match status" value="1"/>
</dbReference>
<dbReference type="GO" id="GO:0008934">
    <property type="term" value="F:inositol monophosphate 1-phosphatase activity"/>
    <property type="evidence" value="ECO:0007669"/>
    <property type="project" value="InterPro"/>
</dbReference>
<proteinExistence type="inferred from homology"/>
<dbReference type="EC" id="3.1.3.25" evidence="8"/>
<dbReference type="OrthoDB" id="10254945at2759"/>
<feature type="binding site" evidence="7">
    <location>
        <position position="113"/>
    </location>
    <ligand>
        <name>Mg(2+)</name>
        <dbReference type="ChEBI" id="CHEBI:18420"/>
        <label>1</label>
        <note>catalytic</note>
    </ligand>
</feature>
<comment type="cofactor">
    <cofactor evidence="2 7 8">
        <name>Mg(2+)</name>
        <dbReference type="ChEBI" id="CHEBI:18420"/>
    </cofactor>
</comment>
<dbReference type="Gene3D" id="3.30.540.10">
    <property type="entry name" value="Fructose-1,6-Bisphosphatase, subunit A, domain 1"/>
    <property type="match status" value="1"/>
</dbReference>
<evidence type="ECO:0000256" key="6">
    <source>
        <dbReference type="ARBA" id="ARBA00022842"/>
    </source>
</evidence>
<dbReference type="InterPro" id="IPR033942">
    <property type="entry name" value="IMPase"/>
</dbReference>
<evidence type="ECO:0000256" key="8">
    <source>
        <dbReference type="RuleBase" id="RU364068"/>
    </source>
</evidence>
<feature type="binding site" evidence="7">
    <location>
        <position position="81"/>
    </location>
    <ligand>
        <name>Mg(2+)</name>
        <dbReference type="ChEBI" id="CHEBI:18420"/>
        <label>1</label>
        <note>catalytic</note>
    </ligand>
</feature>
<dbReference type="Gene3D" id="3.40.190.80">
    <property type="match status" value="1"/>
</dbReference>
<dbReference type="PROSITE" id="PS00630">
    <property type="entry name" value="IMP_2"/>
    <property type="match status" value="1"/>
</dbReference>
<dbReference type="GO" id="GO:0007165">
    <property type="term" value="P:signal transduction"/>
    <property type="evidence" value="ECO:0007669"/>
    <property type="project" value="TreeGrafter"/>
</dbReference>
<feature type="binding site" evidence="7">
    <location>
        <position position="115"/>
    </location>
    <ligand>
        <name>Mg(2+)</name>
        <dbReference type="ChEBI" id="CHEBI:18420"/>
        <label>1</label>
        <note>catalytic</note>
    </ligand>
</feature>
<comment type="caution">
    <text evidence="9">The sequence shown here is derived from an EMBL/GenBank/DDBJ whole genome shotgun (WGS) entry which is preliminary data.</text>
</comment>
<dbReference type="AlphaFoldDB" id="A0A9W7CAF9"/>
<keyword evidence="6 7" id="KW-0460">Magnesium</keyword>
<feature type="binding site" evidence="7">
    <location>
        <position position="240"/>
    </location>
    <ligand>
        <name>Mg(2+)</name>
        <dbReference type="ChEBI" id="CHEBI:18420"/>
        <label>1</label>
        <note>catalytic</note>
    </ligand>
</feature>
<dbReference type="InterPro" id="IPR020550">
    <property type="entry name" value="Inositol_monophosphatase_CS"/>
</dbReference>
<evidence type="ECO:0000256" key="5">
    <source>
        <dbReference type="ARBA" id="ARBA00022801"/>
    </source>
</evidence>
<dbReference type="PROSITE" id="PS00629">
    <property type="entry name" value="IMP_1"/>
    <property type="match status" value="1"/>
</dbReference>
<keyword evidence="10" id="KW-1185">Reference proteome</keyword>
<dbReference type="GO" id="GO:0006020">
    <property type="term" value="P:inositol metabolic process"/>
    <property type="evidence" value="ECO:0007669"/>
    <property type="project" value="TreeGrafter"/>
</dbReference>
<name>A0A9W7CAF9_9STRA</name>
<evidence type="ECO:0000313" key="10">
    <source>
        <dbReference type="Proteomes" id="UP001165122"/>
    </source>
</evidence>
<sequence length="295" mass="31801">MPRSSLVSDALVPPYQSLLQTAIKSAHTAGSIMTSATSIDKEVSVTKVNKKDLLTKIDPMCEAAIKSTILESFPDHLILGEESVEPGASASSDALSSYLSESESLNKPLWIIDPIDGTTNYVHDLRYSSPSIACSINGSIVVACIYDPYANETFTAIKNSGACLNGKPIHVKPETCLEDSVIAMGAPPGKLSAEKSIIGFEALLPKVRTIRMLGSAALMLSWVATGRLNCYWEWDLSSWDVAAGGLIVEEAGGRMRGLMMDDGRFEVGERRILADDGRCGEEVRRILKESGVFLK</sequence>
<dbReference type="PANTHER" id="PTHR20854">
    <property type="entry name" value="INOSITOL MONOPHOSPHATASE"/>
    <property type="match status" value="1"/>
</dbReference>
<evidence type="ECO:0000256" key="1">
    <source>
        <dbReference type="ARBA" id="ARBA00001033"/>
    </source>
</evidence>
<evidence type="ECO:0000256" key="7">
    <source>
        <dbReference type="PIRSR" id="PIRSR600760-2"/>
    </source>
</evidence>
<evidence type="ECO:0000256" key="4">
    <source>
        <dbReference type="ARBA" id="ARBA00022723"/>
    </source>
</evidence>
<keyword evidence="4 7" id="KW-0479">Metal-binding</keyword>